<dbReference type="GO" id="GO:0007186">
    <property type="term" value="P:G protein-coupled receptor signaling pathway"/>
    <property type="evidence" value="ECO:0007669"/>
    <property type="project" value="InterPro"/>
</dbReference>
<keyword evidence="8" id="KW-0636">Prenylation</keyword>
<evidence type="ECO:0000256" key="11">
    <source>
        <dbReference type="SAM" id="MobiDB-lite"/>
    </source>
</evidence>
<evidence type="ECO:0000256" key="6">
    <source>
        <dbReference type="ARBA" id="ARBA00023224"/>
    </source>
</evidence>
<dbReference type="PROSITE" id="PS50058">
    <property type="entry name" value="G_PROTEIN_GAMMA"/>
    <property type="match status" value="1"/>
</dbReference>
<feature type="region of interest" description="Disordered" evidence="11">
    <location>
        <begin position="117"/>
        <end position="137"/>
    </location>
</feature>
<keyword evidence="5 9" id="KW-0472">Membrane</keyword>
<dbReference type="InterPro" id="IPR036284">
    <property type="entry name" value="GGL_sf"/>
</dbReference>
<dbReference type="CDD" id="cd00068">
    <property type="entry name" value="GGL"/>
    <property type="match status" value="1"/>
</dbReference>
<sequence>MLGLEKPPGSCLDSGKGHREQAWAGNRGPRELGAEVPQPVTSCEGGASSSCLAQVTPGPSSGAKMPALHIEDLPEKEKLKMEVEQLRKEVKLQRQQVSKCSEEIKNYIEERAGEDPLVKGIPEDKNPFKEKGSCVIS</sequence>
<dbReference type="FunFam" id="4.10.260.10:FF:000001">
    <property type="entry name" value="Guanine nucleotide-binding protein subunit gamma"/>
    <property type="match status" value="1"/>
</dbReference>
<comment type="caution">
    <text evidence="13">The sequence shown here is derived from an EMBL/GenBank/DDBJ whole genome shotgun (WGS) entry which is preliminary data.</text>
</comment>
<keyword evidence="4" id="KW-0488">Methylation</keyword>
<dbReference type="AlphaFoldDB" id="A0AAW0IVI6"/>
<dbReference type="SMART" id="SM00224">
    <property type="entry name" value="GGL"/>
    <property type="match status" value="1"/>
</dbReference>
<dbReference type="Proteomes" id="UP001488838">
    <property type="component" value="Unassembled WGS sequence"/>
</dbReference>
<comment type="similarity">
    <text evidence="2 9">Belongs to the G protein gamma family.</text>
</comment>
<evidence type="ECO:0000313" key="14">
    <source>
        <dbReference type="Proteomes" id="UP001488838"/>
    </source>
</evidence>
<evidence type="ECO:0000313" key="13">
    <source>
        <dbReference type="EMBL" id="KAK7818355.1"/>
    </source>
</evidence>
<keyword evidence="3 9" id="KW-1003">Cell membrane</keyword>
<evidence type="ECO:0000256" key="8">
    <source>
        <dbReference type="ARBA" id="ARBA00023289"/>
    </source>
</evidence>
<feature type="region of interest" description="Disordered" evidence="11">
    <location>
        <begin position="1"/>
        <end position="66"/>
    </location>
</feature>
<evidence type="ECO:0000256" key="9">
    <source>
        <dbReference type="RuleBase" id="RU004973"/>
    </source>
</evidence>
<evidence type="ECO:0000259" key="12">
    <source>
        <dbReference type="PROSITE" id="PS50058"/>
    </source>
</evidence>
<organism evidence="13 14">
    <name type="scientific">Myodes glareolus</name>
    <name type="common">Bank vole</name>
    <name type="synonym">Clethrionomys glareolus</name>
    <dbReference type="NCBI Taxonomy" id="447135"/>
    <lineage>
        <taxon>Eukaryota</taxon>
        <taxon>Metazoa</taxon>
        <taxon>Chordata</taxon>
        <taxon>Craniata</taxon>
        <taxon>Vertebrata</taxon>
        <taxon>Euteleostomi</taxon>
        <taxon>Mammalia</taxon>
        <taxon>Eutheria</taxon>
        <taxon>Euarchontoglires</taxon>
        <taxon>Glires</taxon>
        <taxon>Rodentia</taxon>
        <taxon>Myomorpha</taxon>
        <taxon>Muroidea</taxon>
        <taxon>Cricetidae</taxon>
        <taxon>Arvicolinae</taxon>
        <taxon>Myodes</taxon>
    </lineage>
</organism>
<comment type="subunit">
    <text evidence="9">G proteins are composed of 3 units; alpha, beta and gamma.</text>
</comment>
<evidence type="ECO:0000256" key="3">
    <source>
        <dbReference type="ARBA" id="ARBA00022475"/>
    </source>
</evidence>
<evidence type="ECO:0000256" key="7">
    <source>
        <dbReference type="ARBA" id="ARBA00023288"/>
    </source>
</evidence>
<keyword evidence="14" id="KW-1185">Reference proteome</keyword>
<dbReference type="InterPro" id="IPR015898">
    <property type="entry name" value="G-protein_gamma-like_dom"/>
</dbReference>
<dbReference type="GO" id="GO:0005834">
    <property type="term" value="C:heterotrimeric G-protein complex"/>
    <property type="evidence" value="ECO:0007669"/>
    <property type="project" value="InterPro"/>
</dbReference>
<evidence type="ECO:0000256" key="4">
    <source>
        <dbReference type="ARBA" id="ARBA00022481"/>
    </source>
</evidence>
<evidence type="ECO:0000256" key="5">
    <source>
        <dbReference type="ARBA" id="ARBA00023136"/>
    </source>
</evidence>
<dbReference type="SUPFAM" id="SSF48670">
    <property type="entry name" value="Transducin (heterotrimeric G protein), gamma chain"/>
    <property type="match status" value="1"/>
</dbReference>
<feature type="compositionally biased region" description="Polar residues" evidence="11">
    <location>
        <begin position="47"/>
        <end position="59"/>
    </location>
</feature>
<keyword evidence="10" id="KW-0175">Coiled coil</keyword>
<dbReference type="InterPro" id="IPR001770">
    <property type="entry name" value="G-protein_gamma"/>
</dbReference>
<evidence type="ECO:0000256" key="10">
    <source>
        <dbReference type="SAM" id="Coils"/>
    </source>
</evidence>
<name>A0AAW0IVI6_MYOGA</name>
<keyword evidence="7 9" id="KW-0449">Lipoprotein</keyword>
<feature type="coiled-coil region" evidence="10">
    <location>
        <begin position="76"/>
        <end position="110"/>
    </location>
</feature>
<keyword evidence="6 9" id="KW-0807">Transducer</keyword>
<evidence type="ECO:0000256" key="2">
    <source>
        <dbReference type="ARBA" id="ARBA00007431"/>
    </source>
</evidence>
<dbReference type="Gene3D" id="4.10.260.10">
    <property type="entry name" value="Transducin (heterotrimeric G protein), gamma chain"/>
    <property type="match status" value="1"/>
</dbReference>
<dbReference type="Pfam" id="PF00631">
    <property type="entry name" value="G-gamma"/>
    <property type="match status" value="1"/>
</dbReference>
<proteinExistence type="inferred from homology"/>
<dbReference type="SMART" id="SM01224">
    <property type="entry name" value="G_gamma"/>
    <property type="match status" value="1"/>
</dbReference>
<feature type="domain" description="G protein gamma" evidence="12">
    <location>
        <begin position="69"/>
        <end position="137"/>
    </location>
</feature>
<gene>
    <name evidence="13" type="ORF">U0070_018671</name>
</gene>
<dbReference type="PANTHER" id="PTHR13809">
    <property type="entry name" value="GUANINE NUCLEOTIDE-BINDING PROTEIN GAMMA SUBUNIT"/>
    <property type="match status" value="1"/>
</dbReference>
<dbReference type="PRINTS" id="PR00321">
    <property type="entry name" value="GPROTEING"/>
</dbReference>
<evidence type="ECO:0000256" key="1">
    <source>
        <dbReference type="ARBA" id="ARBA00004342"/>
    </source>
</evidence>
<comment type="function">
    <text evidence="9">Guanine nucleotide-binding proteins (G proteins) are involved as a modulator or transducer in various transmembrane signaling systems. The beta and gamma chains are required for the GTPase activity, for replacement of GDP by GTP, and for G protein-effector interaction.</text>
</comment>
<reference evidence="13 14" key="1">
    <citation type="journal article" date="2023" name="bioRxiv">
        <title>Conserved and derived expression patterns and positive selection on dental genes reveal complex evolutionary context of ever-growing rodent molars.</title>
        <authorList>
            <person name="Calamari Z.T."/>
            <person name="Song A."/>
            <person name="Cohen E."/>
            <person name="Akter M."/>
            <person name="Roy R.D."/>
            <person name="Hallikas O."/>
            <person name="Christensen M.M."/>
            <person name="Li P."/>
            <person name="Marangoni P."/>
            <person name="Jernvall J."/>
            <person name="Klein O.D."/>
        </authorList>
    </citation>
    <scope>NUCLEOTIDE SEQUENCE [LARGE SCALE GENOMIC DNA]</scope>
    <source>
        <strain evidence="13">V071</strain>
    </source>
</reference>
<dbReference type="EMBL" id="JBBHLL010000088">
    <property type="protein sequence ID" value="KAK7818355.1"/>
    <property type="molecule type" value="Genomic_DNA"/>
</dbReference>
<protein>
    <recommendedName>
        <fullName evidence="9">Guanine nucleotide-binding protein subunit gamma</fullName>
    </recommendedName>
</protein>
<comment type="subcellular location">
    <subcellularLocation>
        <location evidence="1 9">Cell membrane</location>
        <topology evidence="1 9">Lipid-anchor</topology>
        <orientation evidence="1 9">Cytoplasmic side</orientation>
    </subcellularLocation>
</comment>
<dbReference type="GO" id="GO:0031681">
    <property type="term" value="F:G-protein beta-subunit binding"/>
    <property type="evidence" value="ECO:0007669"/>
    <property type="project" value="InterPro"/>
</dbReference>
<accession>A0AAW0IVI6</accession>